<dbReference type="Pfam" id="PF01359">
    <property type="entry name" value="Transposase_1"/>
    <property type="match status" value="1"/>
</dbReference>
<dbReference type="WBParaSite" id="MBELARI_LOCUS18513">
    <property type="protein sequence ID" value="MBELARI_LOCUS18513"/>
    <property type="gene ID" value="MBELARI_LOCUS18513"/>
</dbReference>
<protein>
    <recommendedName>
        <fullName evidence="3">Ubiquitin-like domain-containing protein</fullName>
    </recommendedName>
</protein>
<dbReference type="PANTHER" id="PTHR46060:SF1">
    <property type="entry name" value="MARINER MOS1 TRANSPOSASE-LIKE PROTEIN"/>
    <property type="match status" value="1"/>
</dbReference>
<dbReference type="GO" id="GO:0003676">
    <property type="term" value="F:nucleic acid binding"/>
    <property type="evidence" value="ECO:0007669"/>
    <property type="project" value="InterPro"/>
</dbReference>
<dbReference type="Gene3D" id="3.30.420.10">
    <property type="entry name" value="Ribonuclease H-like superfamily/Ribonuclease H"/>
    <property type="match status" value="1"/>
</dbReference>
<evidence type="ECO:0008006" key="3">
    <source>
        <dbReference type="Google" id="ProtNLM"/>
    </source>
</evidence>
<reference evidence="2" key="1">
    <citation type="submission" date="2024-02" db="UniProtKB">
        <authorList>
            <consortium name="WormBaseParasite"/>
        </authorList>
    </citation>
    <scope>IDENTIFICATION</scope>
</reference>
<dbReference type="InterPro" id="IPR001888">
    <property type="entry name" value="Transposase_1"/>
</dbReference>
<organism evidence="1 2">
    <name type="scientific">Mesorhabditis belari</name>
    <dbReference type="NCBI Taxonomy" id="2138241"/>
    <lineage>
        <taxon>Eukaryota</taxon>
        <taxon>Metazoa</taxon>
        <taxon>Ecdysozoa</taxon>
        <taxon>Nematoda</taxon>
        <taxon>Chromadorea</taxon>
        <taxon>Rhabditida</taxon>
        <taxon>Rhabditina</taxon>
        <taxon>Rhabditomorpha</taxon>
        <taxon>Rhabditoidea</taxon>
        <taxon>Rhabditidae</taxon>
        <taxon>Mesorhabditinae</taxon>
        <taxon>Mesorhabditis</taxon>
    </lineage>
</organism>
<dbReference type="InterPro" id="IPR036397">
    <property type="entry name" value="RNaseH_sf"/>
</dbReference>
<dbReference type="InterPro" id="IPR052709">
    <property type="entry name" value="Transposase-MT_Hybrid"/>
</dbReference>
<dbReference type="Proteomes" id="UP000887575">
    <property type="component" value="Unassembled WGS sequence"/>
</dbReference>
<dbReference type="AlphaFoldDB" id="A0AAF3J632"/>
<dbReference type="PANTHER" id="PTHR46060">
    <property type="entry name" value="MARINER MOS1 TRANSPOSASE-LIKE PROTEIN"/>
    <property type="match status" value="1"/>
</dbReference>
<proteinExistence type="predicted"/>
<keyword evidence="1" id="KW-1185">Reference proteome</keyword>
<name>A0AAF3J632_9BILA</name>
<sequence length="400" mass="46437">MVKITIRLVGDENDKLFKRIELDPQIHVDDLVKEITTVTNIPSKFQQVQFRGEKLPVVERPLQDIKFGEEIIVKHSMANNWTAFFTLFEAARQALATKQIKDVERNGGLICNVLRNGSLLGKYYVKEHIGLSNWQHADLREIFIYKLFELIQVGPEVHFIPNTHYSGLGLYIGTKEVVGFRRADTEGLEISNELYAQRDLLRRVLCVKDLHSKNYGVDDKGKLSIVDFQINGSVDSAAVLKATPELHQKKFMLSVFWDMEELIWSFWIVRQHLTLLNTFNSSMNISTALATDRPHKSKIILLYDNARSHVSSMTREKLKILGWEVLIHSPYNPNLVPSDYYLFRSMSNALVGQDFDPEDWVKKLLMDFYAPKSKTFYEKRIRELPEKWEKIIKNNGQYLD</sequence>
<accession>A0AAF3J632</accession>
<evidence type="ECO:0000313" key="1">
    <source>
        <dbReference type="Proteomes" id="UP000887575"/>
    </source>
</evidence>
<evidence type="ECO:0000313" key="2">
    <source>
        <dbReference type="WBParaSite" id="MBELARI_LOCUS18513"/>
    </source>
</evidence>